<dbReference type="EMBL" id="FWFK01000001">
    <property type="protein sequence ID" value="SLN09768.1"/>
    <property type="molecule type" value="Genomic_DNA"/>
</dbReference>
<dbReference type="SUPFAM" id="SSF48008">
    <property type="entry name" value="GntR ligand-binding domain-like"/>
    <property type="match status" value="1"/>
</dbReference>
<dbReference type="PANTHER" id="PTHR43537">
    <property type="entry name" value="TRANSCRIPTIONAL REGULATOR, GNTR FAMILY"/>
    <property type="match status" value="1"/>
</dbReference>
<dbReference type="Pfam" id="PF00392">
    <property type="entry name" value="GntR"/>
    <property type="match status" value="1"/>
</dbReference>
<organism evidence="5 6">
    <name type="scientific">Roseivivax jejudonensis</name>
    <dbReference type="NCBI Taxonomy" id="1529041"/>
    <lineage>
        <taxon>Bacteria</taxon>
        <taxon>Pseudomonadati</taxon>
        <taxon>Pseudomonadota</taxon>
        <taxon>Alphaproteobacteria</taxon>
        <taxon>Rhodobacterales</taxon>
        <taxon>Roseobacteraceae</taxon>
        <taxon>Roseivivax</taxon>
    </lineage>
</organism>
<evidence type="ECO:0000313" key="5">
    <source>
        <dbReference type="EMBL" id="SLN09768.1"/>
    </source>
</evidence>
<dbReference type="InterPro" id="IPR008920">
    <property type="entry name" value="TF_FadR/GntR_C"/>
</dbReference>
<dbReference type="RefSeq" id="WP_085789888.1">
    <property type="nucleotide sequence ID" value="NZ_FWFK01000001.1"/>
</dbReference>
<dbReference type="SMART" id="SM00895">
    <property type="entry name" value="FCD"/>
    <property type="match status" value="1"/>
</dbReference>
<evidence type="ECO:0000259" key="4">
    <source>
        <dbReference type="PROSITE" id="PS50949"/>
    </source>
</evidence>
<keyword evidence="3" id="KW-0804">Transcription</keyword>
<dbReference type="InterPro" id="IPR011711">
    <property type="entry name" value="GntR_C"/>
</dbReference>
<keyword evidence="1" id="KW-0805">Transcription regulation</keyword>
<dbReference type="PRINTS" id="PR00035">
    <property type="entry name" value="HTHGNTR"/>
</dbReference>
<dbReference type="GO" id="GO:0003700">
    <property type="term" value="F:DNA-binding transcription factor activity"/>
    <property type="evidence" value="ECO:0007669"/>
    <property type="project" value="InterPro"/>
</dbReference>
<dbReference type="OrthoDB" id="284307at2"/>
<dbReference type="SUPFAM" id="SSF46785">
    <property type="entry name" value="Winged helix' DNA-binding domain"/>
    <property type="match status" value="1"/>
</dbReference>
<reference evidence="5 6" key="1">
    <citation type="submission" date="2017-03" db="EMBL/GenBank/DDBJ databases">
        <authorList>
            <person name="Afonso C.L."/>
            <person name="Miller P.J."/>
            <person name="Scott M.A."/>
            <person name="Spackman E."/>
            <person name="Goraichik I."/>
            <person name="Dimitrov K.M."/>
            <person name="Suarez D.L."/>
            <person name="Swayne D.E."/>
        </authorList>
    </citation>
    <scope>NUCLEOTIDE SEQUENCE [LARGE SCALE GENOMIC DNA]</scope>
    <source>
        <strain evidence="5 6">CECT 8625</strain>
    </source>
</reference>
<dbReference type="AlphaFoldDB" id="A0A1X6Y5H6"/>
<dbReference type="InterPro" id="IPR036388">
    <property type="entry name" value="WH-like_DNA-bd_sf"/>
</dbReference>
<dbReference type="Gene3D" id="1.10.10.10">
    <property type="entry name" value="Winged helix-like DNA-binding domain superfamily/Winged helix DNA-binding domain"/>
    <property type="match status" value="1"/>
</dbReference>
<evidence type="ECO:0000256" key="1">
    <source>
        <dbReference type="ARBA" id="ARBA00023015"/>
    </source>
</evidence>
<dbReference type="Pfam" id="PF07729">
    <property type="entry name" value="FCD"/>
    <property type="match status" value="1"/>
</dbReference>
<dbReference type="PROSITE" id="PS50949">
    <property type="entry name" value="HTH_GNTR"/>
    <property type="match status" value="1"/>
</dbReference>
<dbReference type="Proteomes" id="UP000193570">
    <property type="component" value="Unassembled WGS sequence"/>
</dbReference>
<protein>
    <submittedName>
        <fullName evidence="5">Putative L-lactate dehydrogenase operon regulatory protein</fullName>
    </submittedName>
</protein>
<name>A0A1X6Y5H6_9RHOB</name>
<dbReference type="Gene3D" id="1.20.120.530">
    <property type="entry name" value="GntR ligand-binding domain-like"/>
    <property type="match status" value="1"/>
</dbReference>
<dbReference type="GO" id="GO:0003677">
    <property type="term" value="F:DNA binding"/>
    <property type="evidence" value="ECO:0007669"/>
    <property type="project" value="UniProtKB-KW"/>
</dbReference>
<accession>A0A1X6Y5H6</accession>
<dbReference type="InterPro" id="IPR000524">
    <property type="entry name" value="Tscrpt_reg_HTH_GntR"/>
</dbReference>
<evidence type="ECO:0000256" key="2">
    <source>
        <dbReference type="ARBA" id="ARBA00023125"/>
    </source>
</evidence>
<dbReference type="PANTHER" id="PTHR43537:SF5">
    <property type="entry name" value="UXU OPERON TRANSCRIPTIONAL REGULATOR"/>
    <property type="match status" value="1"/>
</dbReference>
<dbReference type="InterPro" id="IPR036390">
    <property type="entry name" value="WH_DNA-bd_sf"/>
</dbReference>
<dbReference type="SMART" id="SM00345">
    <property type="entry name" value="HTH_GNTR"/>
    <property type="match status" value="1"/>
</dbReference>
<evidence type="ECO:0000313" key="6">
    <source>
        <dbReference type="Proteomes" id="UP000193570"/>
    </source>
</evidence>
<feature type="domain" description="HTH gntR-type" evidence="4">
    <location>
        <begin position="7"/>
        <end position="75"/>
    </location>
</feature>
<keyword evidence="2" id="KW-0238">DNA-binding</keyword>
<keyword evidence="6" id="KW-1185">Reference proteome</keyword>
<dbReference type="CDD" id="cd07377">
    <property type="entry name" value="WHTH_GntR"/>
    <property type="match status" value="1"/>
</dbReference>
<gene>
    <name evidence="5" type="primary">lldR</name>
    <name evidence="5" type="ORF">ROJ8625_00094</name>
</gene>
<sequence length="230" mass="25512">MLVRADQPERDDAADLLRAMIAERELGPGDRLPAERHLIDLLGIGRSALRKALDQLERDGLIWRHVGKGTFVSHAAGDETGIDPFAGIGAHLTPYRMMRARITIEPAMAREAAMNASRDALARIRTTLARQRAAASWTEYERQDDQFHRDIAAAADNALLLALFDSLNRVRREVAWGSVTRTTTRPPEDHSSFGEHEAIAAAIEAREQDAAHDAMRRHLKSVAARLFGDP</sequence>
<proteinExistence type="predicted"/>
<evidence type="ECO:0000256" key="3">
    <source>
        <dbReference type="ARBA" id="ARBA00023163"/>
    </source>
</evidence>